<proteinExistence type="predicted"/>
<dbReference type="STRING" id="355243.SAMN03080615_03468"/>
<dbReference type="OrthoDB" id="1949361at2"/>
<accession>A0A1H9KFP4</accession>
<feature type="transmembrane region" description="Helical" evidence="1">
    <location>
        <begin position="94"/>
        <end position="117"/>
    </location>
</feature>
<feature type="transmembrane region" description="Helical" evidence="1">
    <location>
        <begin position="263"/>
        <end position="283"/>
    </location>
</feature>
<evidence type="ECO:0000259" key="2">
    <source>
        <dbReference type="Pfam" id="PF07670"/>
    </source>
</evidence>
<dbReference type="InterPro" id="IPR011642">
    <property type="entry name" value="Gate_dom"/>
</dbReference>
<evidence type="ECO:0000256" key="1">
    <source>
        <dbReference type="SAM" id="Phobius"/>
    </source>
</evidence>
<protein>
    <submittedName>
        <fullName evidence="3">Spore maturation protein SpmB</fullName>
    </submittedName>
</protein>
<dbReference type="AlphaFoldDB" id="A0A1H9KFP4"/>
<name>A0A1H9KFP4_9GAMM</name>
<keyword evidence="4" id="KW-1185">Reference proteome</keyword>
<feature type="transmembrane region" description="Helical" evidence="1">
    <location>
        <begin position="123"/>
        <end position="143"/>
    </location>
</feature>
<evidence type="ECO:0000313" key="3">
    <source>
        <dbReference type="EMBL" id="SEQ97966.1"/>
    </source>
</evidence>
<sequence>MEQIITLILDSGRTAMDMVLYVLLPVMVVMLALMKLLESKGVLGWISNRLSPLVKPFGVPGLGIFAMLQILFVSFNAPVATLAIMDRDGTARRAIAATLAIVLTLSQANVVFPMAVVGLDVPVIMITSLIGGLIAAAATYYLFARDPSLDDDYSHTEHLAPELHEKKNVIQILSDGGQEGVRIVLASIPLLILALCFVNLLKITGSIELLTALLAPVLALVDLPESTVLPIVTKFIAGGTAMMGVTIDLINQGAMTATDLNRIAGFIIHPFDVAGVAILMAAGKRVASIARAAVLGAIVGILVRGVLHLLIF</sequence>
<evidence type="ECO:0000313" key="4">
    <source>
        <dbReference type="Proteomes" id="UP000198749"/>
    </source>
</evidence>
<feature type="transmembrane region" description="Helical" evidence="1">
    <location>
        <begin position="289"/>
        <end position="311"/>
    </location>
</feature>
<dbReference type="Pfam" id="PF07670">
    <property type="entry name" value="Gate"/>
    <property type="match status" value="1"/>
</dbReference>
<dbReference type="GO" id="GO:0005886">
    <property type="term" value="C:plasma membrane"/>
    <property type="evidence" value="ECO:0007669"/>
    <property type="project" value="TreeGrafter"/>
</dbReference>
<gene>
    <name evidence="3" type="ORF">SAMN03080615_03468</name>
</gene>
<keyword evidence="1" id="KW-0472">Membrane</keyword>
<feature type="transmembrane region" description="Helical" evidence="1">
    <location>
        <begin position="183"/>
        <end position="207"/>
    </location>
</feature>
<feature type="transmembrane region" description="Helical" evidence="1">
    <location>
        <begin position="227"/>
        <end position="251"/>
    </location>
</feature>
<feature type="transmembrane region" description="Helical" evidence="1">
    <location>
        <begin position="57"/>
        <end position="82"/>
    </location>
</feature>
<feature type="domain" description="Nucleoside transporter/FeoB GTPase Gate" evidence="2">
    <location>
        <begin position="21"/>
        <end position="105"/>
    </location>
</feature>
<dbReference type="PANTHER" id="PTHR35793">
    <property type="entry name" value="INNER MEMBRANE PROTEIN YJIG"/>
    <property type="match status" value="1"/>
</dbReference>
<dbReference type="EMBL" id="FOGB01000013">
    <property type="protein sequence ID" value="SEQ97966.1"/>
    <property type="molecule type" value="Genomic_DNA"/>
</dbReference>
<dbReference type="Proteomes" id="UP000198749">
    <property type="component" value="Unassembled WGS sequence"/>
</dbReference>
<dbReference type="RefSeq" id="WP_091360717.1">
    <property type="nucleotide sequence ID" value="NZ_AP025284.1"/>
</dbReference>
<dbReference type="PANTHER" id="PTHR35793:SF2">
    <property type="entry name" value="INNER MEMBRANE PROTEIN YJIG"/>
    <property type="match status" value="1"/>
</dbReference>
<organism evidence="3 4">
    <name type="scientific">Amphritea atlantica</name>
    <dbReference type="NCBI Taxonomy" id="355243"/>
    <lineage>
        <taxon>Bacteria</taxon>
        <taxon>Pseudomonadati</taxon>
        <taxon>Pseudomonadota</taxon>
        <taxon>Gammaproteobacteria</taxon>
        <taxon>Oceanospirillales</taxon>
        <taxon>Oceanospirillaceae</taxon>
        <taxon>Amphritea</taxon>
    </lineage>
</organism>
<keyword evidence="1" id="KW-1133">Transmembrane helix</keyword>
<reference evidence="4" key="1">
    <citation type="submission" date="2016-10" db="EMBL/GenBank/DDBJ databases">
        <authorList>
            <person name="Varghese N."/>
            <person name="Submissions S."/>
        </authorList>
    </citation>
    <scope>NUCLEOTIDE SEQUENCE [LARGE SCALE GENOMIC DNA]</scope>
    <source>
        <strain evidence="4">DSM 18887</strain>
    </source>
</reference>
<feature type="transmembrane region" description="Helical" evidence="1">
    <location>
        <begin position="18"/>
        <end position="37"/>
    </location>
</feature>
<dbReference type="InterPro" id="IPR052549">
    <property type="entry name" value="SpmB"/>
</dbReference>
<keyword evidence="1" id="KW-0812">Transmembrane</keyword>